<evidence type="ECO:0000313" key="3">
    <source>
        <dbReference type="Proteomes" id="UP001221757"/>
    </source>
</evidence>
<reference evidence="2" key="1">
    <citation type="submission" date="2023-03" db="EMBL/GenBank/DDBJ databases">
        <title>Massive genome expansion in bonnet fungi (Mycena s.s.) driven by repeated elements and novel gene families across ecological guilds.</title>
        <authorList>
            <consortium name="Lawrence Berkeley National Laboratory"/>
            <person name="Harder C.B."/>
            <person name="Miyauchi S."/>
            <person name="Viragh M."/>
            <person name="Kuo A."/>
            <person name="Thoen E."/>
            <person name="Andreopoulos B."/>
            <person name="Lu D."/>
            <person name="Skrede I."/>
            <person name="Drula E."/>
            <person name="Henrissat B."/>
            <person name="Morin E."/>
            <person name="Kohler A."/>
            <person name="Barry K."/>
            <person name="LaButti K."/>
            <person name="Morin E."/>
            <person name="Salamov A."/>
            <person name="Lipzen A."/>
            <person name="Mereny Z."/>
            <person name="Hegedus B."/>
            <person name="Baldrian P."/>
            <person name="Stursova M."/>
            <person name="Weitz H."/>
            <person name="Taylor A."/>
            <person name="Grigoriev I.V."/>
            <person name="Nagy L.G."/>
            <person name="Martin F."/>
            <person name="Kauserud H."/>
        </authorList>
    </citation>
    <scope>NUCLEOTIDE SEQUENCE</scope>
    <source>
        <strain evidence="2">CBHHK067</strain>
    </source>
</reference>
<feature type="transmembrane region" description="Helical" evidence="1">
    <location>
        <begin position="18"/>
        <end position="36"/>
    </location>
</feature>
<keyword evidence="3" id="KW-1185">Reference proteome</keyword>
<organism evidence="2 3">
    <name type="scientific">Mycena rosella</name>
    <name type="common">Pink bonnet</name>
    <name type="synonym">Agaricus rosellus</name>
    <dbReference type="NCBI Taxonomy" id="1033263"/>
    <lineage>
        <taxon>Eukaryota</taxon>
        <taxon>Fungi</taxon>
        <taxon>Dikarya</taxon>
        <taxon>Basidiomycota</taxon>
        <taxon>Agaricomycotina</taxon>
        <taxon>Agaricomycetes</taxon>
        <taxon>Agaricomycetidae</taxon>
        <taxon>Agaricales</taxon>
        <taxon>Marasmiineae</taxon>
        <taxon>Mycenaceae</taxon>
        <taxon>Mycena</taxon>
    </lineage>
</organism>
<dbReference type="Proteomes" id="UP001221757">
    <property type="component" value="Unassembled WGS sequence"/>
</dbReference>
<dbReference type="EMBL" id="JARKIE010000361">
    <property type="protein sequence ID" value="KAJ7651450.1"/>
    <property type="molecule type" value="Genomic_DNA"/>
</dbReference>
<protein>
    <submittedName>
        <fullName evidence="2">Uncharacterized protein</fullName>
    </submittedName>
</protein>
<keyword evidence="1" id="KW-1133">Transmembrane helix</keyword>
<proteinExistence type="predicted"/>
<keyword evidence="1" id="KW-0812">Transmembrane</keyword>
<dbReference type="AlphaFoldDB" id="A0AAD7G252"/>
<gene>
    <name evidence="2" type="ORF">B0H17DRAFT_1147673</name>
</gene>
<accession>A0AAD7G252</accession>
<sequence length="143" mass="15473">MGNGFSGSAWLPRCRLSFVVRVVIRFFGIGLVLGILTRGYWDKGSLDLKGVSALSLVILLRSRLSSFLKGNVGPLPYQVSGTCEQSGLNAMGLPAPEANAMEVGDINPLDDDEVPNPEDVILKVIRRHLHRHSPSPTLIPLSV</sequence>
<evidence type="ECO:0000256" key="1">
    <source>
        <dbReference type="SAM" id="Phobius"/>
    </source>
</evidence>
<keyword evidence="1" id="KW-0472">Membrane</keyword>
<comment type="caution">
    <text evidence="2">The sequence shown here is derived from an EMBL/GenBank/DDBJ whole genome shotgun (WGS) entry which is preliminary data.</text>
</comment>
<name>A0AAD7G252_MYCRO</name>
<evidence type="ECO:0000313" key="2">
    <source>
        <dbReference type="EMBL" id="KAJ7651450.1"/>
    </source>
</evidence>